<dbReference type="AlphaFoldDB" id="A0A6L5Z5E8"/>
<dbReference type="GO" id="GO:0044781">
    <property type="term" value="P:bacterial-type flagellum organization"/>
    <property type="evidence" value="ECO:0007669"/>
    <property type="project" value="InterPro"/>
</dbReference>
<proteinExistence type="predicted"/>
<sequence length="126" mass="13848">MLNTDALARSAYANATAIAPQPRDNEYRAFAEATRRITDHAGRSDRFPQLAEAIYRNQKLWVMMAAGVADEANGLPPALRAQIFYLAEFVRTHSAKVLQETATPDILVEINTMMMRGLRPTAGAAA</sequence>
<gene>
    <name evidence="1" type="primary">flaF</name>
    <name evidence="1" type="ORF">GE300_19630</name>
</gene>
<keyword evidence="2" id="KW-1185">Reference proteome</keyword>
<dbReference type="Pfam" id="PF07309">
    <property type="entry name" value="FlaF"/>
    <property type="match status" value="1"/>
</dbReference>
<dbReference type="EMBL" id="WIND01000026">
    <property type="protein sequence ID" value="MSU91791.1"/>
    <property type="molecule type" value="Genomic_DNA"/>
</dbReference>
<accession>A0A6L5Z5E8</accession>
<dbReference type="RefSeq" id="WP_154449218.1">
    <property type="nucleotide sequence ID" value="NZ_WIND01000026.1"/>
</dbReference>
<keyword evidence="1" id="KW-0969">Cilium</keyword>
<name>A0A6L5Z5E8_9RHOB</name>
<organism evidence="1 2">
    <name type="scientific">Halovulum marinum</name>
    <dbReference type="NCBI Taxonomy" id="2662447"/>
    <lineage>
        <taxon>Bacteria</taxon>
        <taxon>Pseudomonadati</taxon>
        <taxon>Pseudomonadota</taxon>
        <taxon>Alphaproteobacteria</taxon>
        <taxon>Rhodobacterales</taxon>
        <taxon>Paracoccaceae</taxon>
        <taxon>Halovulum</taxon>
    </lineage>
</organism>
<reference evidence="1 2" key="1">
    <citation type="submission" date="2019-10" db="EMBL/GenBank/DDBJ databases">
        <title>Cognatihalovulum marinum gen. nov. sp. nov., a new member of the family Rhodobacteraceae isolated from deep seawater of the Northwest Indian Ocean.</title>
        <authorList>
            <person name="Ruan C."/>
            <person name="Wang J."/>
            <person name="Zheng X."/>
            <person name="Song L."/>
            <person name="Zhu Y."/>
            <person name="Huang Y."/>
            <person name="Lu Z."/>
            <person name="Du W."/>
            <person name="Huang L."/>
            <person name="Dai X."/>
        </authorList>
    </citation>
    <scope>NUCLEOTIDE SEQUENCE [LARGE SCALE GENOMIC DNA]</scope>
    <source>
        <strain evidence="1 2">2CG4</strain>
    </source>
</reference>
<dbReference type="Proteomes" id="UP000474957">
    <property type="component" value="Unassembled WGS sequence"/>
</dbReference>
<protein>
    <submittedName>
        <fullName evidence="1">Flagellar biosynthesis regulator FlaF</fullName>
    </submittedName>
</protein>
<dbReference type="NCBIfam" id="NF009435">
    <property type="entry name" value="PRK12794.1"/>
    <property type="match status" value="1"/>
</dbReference>
<keyword evidence="1" id="KW-0282">Flagellum</keyword>
<dbReference type="InterPro" id="IPR010845">
    <property type="entry name" value="FlaF"/>
</dbReference>
<evidence type="ECO:0000313" key="2">
    <source>
        <dbReference type="Proteomes" id="UP000474957"/>
    </source>
</evidence>
<evidence type="ECO:0000313" key="1">
    <source>
        <dbReference type="EMBL" id="MSU91791.1"/>
    </source>
</evidence>
<keyword evidence="1" id="KW-0966">Cell projection</keyword>
<comment type="caution">
    <text evidence="1">The sequence shown here is derived from an EMBL/GenBank/DDBJ whole genome shotgun (WGS) entry which is preliminary data.</text>
</comment>